<dbReference type="RefSeq" id="WP_028481319.1">
    <property type="nucleotide sequence ID" value="NZ_LVVZ01000010.1"/>
</dbReference>
<sequence>MHEFKAACVQMRSGRDVRANLDACEALVREAAHSGALYVQTPEMTNVLERGREAQMAAVSLEAQDPFLARMSDVARDLQIWLHLGSLAIKREDGKLANRGFLLAPDGGLAARYDKIHMFDVDLPGGESWRESETYEPGSVSPVVELPFTKVGMAICYDVRQPALFREQAKRGAQVLSAPAAFTRQTGRAHWHVLQRARAIENGAFMISAAQGGTHEDGRETYGHSMIVDPWGRVIAELDHDEPGVLVAEIRLKLAEDARARVPAIANARTFTVDEVAL</sequence>
<dbReference type="Proteomes" id="UP000185783">
    <property type="component" value="Unassembled WGS sequence"/>
</dbReference>
<evidence type="ECO:0000256" key="1">
    <source>
        <dbReference type="ARBA" id="ARBA00022801"/>
    </source>
</evidence>
<dbReference type="CDD" id="cd07572">
    <property type="entry name" value="nit"/>
    <property type="match status" value="1"/>
</dbReference>
<dbReference type="AlphaFoldDB" id="A0A1U7JJD1"/>
<dbReference type="EMBL" id="LVVZ01000010">
    <property type="protein sequence ID" value="OKL44808.1"/>
    <property type="molecule type" value="Genomic_DNA"/>
</dbReference>
<evidence type="ECO:0000313" key="4">
    <source>
        <dbReference type="Proteomes" id="UP000185783"/>
    </source>
</evidence>
<dbReference type="Pfam" id="PF00795">
    <property type="entry name" value="CN_hydrolase"/>
    <property type="match status" value="1"/>
</dbReference>
<accession>A0A1U7JJD1</accession>
<dbReference type="OrthoDB" id="9811121at2"/>
<keyword evidence="1 3" id="KW-0378">Hydrolase</keyword>
<protein>
    <submittedName>
        <fullName evidence="3">Amidohydrolase</fullName>
    </submittedName>
</protein>
<feature type="domain" description="CN hydrolase" evidence="2">
    <location>
        <begin position="4"/>
        <end position="252"/>
    </location>
</feature>
<gene>
    <name evidence="3" type="ORF">A3843_05760</name>
</gene>
<reference evidence="3 4" key="1">
    <citation type="submission" date="2016-03" db="EMBL/GenBank/DDBJ databases">
        <title>Genome sequence of Nesiotobacter sp. nov., a moderately halophilic alphaproteobacterium isolated from the Yellow Sea, China.</title>
        <authorList>
            <person name="Zhang G."/>
            <person name="Zhang R."/>
        </authorList>
    </citation>
    <scope>NUCLEOTIDE SEQUENCE [LARGE SCALE GENOMIC DNA]</scope>
    <source>
        <strain evidence="3 4">WB1-6</strain>
    </source>
</reference>
<dbReference type="PANTHER" id="PTHR23088:SF27">
    <property type="entry name" value="DEAMINATED GLUTATHIONE AMIDASE"/>
    <property type="match status" value="1"/>
</dbReference>
<keyword evidence="4" id="KW-1185">Reference proteome</keyword>
<proteinExistence type="predicted"/>
<dbReference type="InterPro" id="IPR036526">
    <property type="entry name" value="C-N_Hydrolase_sf"/>
</dbReference>
<evidence type="ECO:0000313" key="3">
    <source>
        <dbReference type="EMBL" id="OKL44808.1"/>
    </source>
</evidence>
<dbReference type="PROSITE" id="PS50263">
    <property type="entry name" value="CN_HYDROLASE"/>
    <property type="match status" value="1"/>
</dbReference>
<dbReference type="SUPFAM" id="SSF56317">
    <property type="entry name" value="Carbon-nitrogen hydrolase"/>
    <property type="match status" value="1"/>
</dbReference>
<comment type="caution">
    <text evidence="3">The sequence shown here is derived from an EMBL/GenBank/DDBJ whole genome shotgun (WGS) entry which is preliminary data.</text>
</comment>
<dbReference type="STRING" id="197461.A3843_05760"/>
<dbReference type="InterPro" id="IPR045254">
    <property type="entry name" value="Nit1/2_C-N_Hydrolase"/>
</dbReference>
<dbReference type="PANTHER" id="PTHR23088">
    <property type="entry name" value="NITRILASE-RELATED"/>
    <property type="match status" value="1"/>
</dbReference>
<dbReference type="GO" id="GO:0016811">
    <property type="term" value="F:hydrolase activity, acting on carbon-nitrogen (but not peptide) bonds, in linear amides"/>
    <property type="evidence" value="ECO:0007669"/>
    <property type="project" value="InterPro"/>
</dbReference>
<dbReference type="Gene3D" id="3.60.110.10">
    <property type="entry name" value="Carbon-nitrogen hydrolase"/>
    <property type="match status" value="1"/>
</dbReference>
<organism evidence="3 4">
    <name type="scientific">Pseudovibrio exalbescens</name>
    <dbReference type="NCBI Taxonomy" id="197461"/>
    <lineage>
        <taxon>Bacteria</taxon>
        <taxon>Pseudomonadati</taxon>
        <taxon>Pseudomonadota</taxon>
        <taxon>Alphaproteobacteria</taxon>
        <taxon>Hyphomicrobiales</taxon>
        <taxon>Stappiaceae</taxon>
        <taxon>Pseudovibrio</taxon>
    </lineage>
</organism>
<evidence type="ECO:0000259" key="2">
    <source>
        <dbReference type="PROSITE" id="PS50263"/>
    </source>
</evidence>
<name>A0A1U7JJD1_9HYPH</name>
<dbReference type="InterPro" id="IPR003010">
    <property type="entry name" value="C-N_Hydrolase"/>
</dbReference>